<dbReference type="KEGG" id="mgk:FSB76_19430"/>
<sequence>MHENTSIANQSQINQGAGDSKVASAPAFHGSDTDVNDRYPIQLKLSLGAVNDPLEHEADAMADKVMRMPETSFIQQKASGSCNDYDDEHVRLKPLANQITPFIQAKGDGVGVVSDSVSNKIKSSMGGGSTMDTGTRSFMENRFGTNFSDVKIHNNAESEQLNRSLNAKAFTVSNNIYFNSGQYAPESDSGKHLLAHELTHVVQQKGNKNSINRKVDTYRTSGITGPDVNALADRKYWINTVGEKYKTTQSPRMAADAEEQNAVLSAAWSNQPATLTAETQIILSIPATNRAVGSKSLLYKATYRPKNPQVPDDKDKLNLIFWGEGISNDAAGLVPARYTVKNHSLEYDNLPDDYFDNFPDAKKQILYWIETTGALSINSVLTIDITVKGKNQSPRFLITGKKDTNGIFDGKFTYLGDSVVNATVNSGYASKDYGDFEVEKAQSSKDYKLGTVDVSALPADEKFSVKHAVTLYADKKSNNAEIDAIVPIAKTSKKVLYTFRFLDKTHNVEIERIGEVAKDINFQTVSIQNAAGFADNNADASTLKAWLGKRYKAITVTGTTTADIIKDADKQLQTKIATAGWFKLNYDIEVLSAADGGTRWQNVHHWTADQINGMKEFTPTELEQVEIALQTQSLPLITALQGIKLTRQDEERLADGSPSHGDTAGFTRSDGKARTINIYDRSSLASNILFVGSKTGAFDAGIEILTHEMGHAFSFEQAGVETAFNKFVKAKKISPVTAYAGSSINTESFPEAYALYHLDPQWMSANIPDLYTWFNTLSQTGKAP</sequence>
<organism evidence="3 4">
    <name type="scientific">Mucilaginibacter ginsenosidivorax</name>
    <dbReference type="NCBI Taxonomy" id="862126"/>
    <lineage>
        <taxon>Bacteria</taxon>
        <taxon>Pseudomonadati</taxon>
        <taxon>Bacteroidota</taxon>
        <taxon>Sphingobacteriia</taxon>
        <taxon>Sphingobacteriales</taxon>
        <taxon>Sphingobacteriaceae</taxon>
        <taxon>Mucilaginibacter</taxon>
    </lineage>
</organism>
<reference evidence="3 4" key="1">
    <citation type="journal article" date="2013" name="J. Microbiol.">
        <title>Mucilaginibacter ginsenosidivorax sp. nov., with ginsenoside converting activity isolated from sediment.</title>
        <authorList>
            <person name="Kim J.K."/>
            <person name="Choi T.E."/>
            <person name="Liu Q.M."/>
            <person name="Park H.Y."/>
            <person name="Yi T.H."/>
            <person name="Yoon M.H."/>
            <person name="Kim S.C."/>
            <person name="Im W.T."/>
        </authorList>
    </citation>
    <scope>NUCLEOTIDE SEQUENCE [LARGE SCALE GENOMIC DNA]</scope>
    <source>
        <strain evidence="3 4">KHI28</strain>
    </source>
</reference>
<dbReference type="AlphaFoldDB" id="A0A5B8W2Q2"/>
<gene>
    <name evidence="3" type="ORF">FSB76_19430</name>
</gene>
<keyword evidence="4" id="KW-1185">Reference proteome</keyword>
<evidence type="ECO:0000256" key="1">
    <source>
        <dbReference type="SAM" id="MobiDB-lite"/>
    </source>
</evidence>
<feature type="region of interest" description="Disordered" evidence="1">
    <location>
        <begin position="1"/>
        <end position="34"/>
    </location>
</feature>
<dbReference type="RefSeq" id="WP_147056217.1">
    <property type="nucleotide sequence ID" value="NZ_CP042437.1"/>
</dbReference>
<feature type="domain" description="eCIS core" evidence="2">
    <location>
        <begin position="131"/>
        <end position="207"/>
    </location>
</feature>
<proteinExistence type="predicted"/>
<evidence type="ECO:0000313" key="4">
    <source>
        <dbReference type="Proteomes" id="UP000321362"/>
    </source>
</evidence>
<protein>
    <submittedName>
        <fullName evidence="3">DUF4157 domain-containing protein</fullName>
    </submittedName>
</protein>
<dbReference type="Gene3D" id="3.40.390.10">
    <property type="entry name" value="Collagenase (Catalytic Domain)"/>
    <property type="match status" value="1"/>
</dbReference>
<name>A0A5B8W2Q2_9SPHI</name>
<dbReference type="OrthoDB" id="4317910at2"/>
<dbReference type="InterPro" id="IPR025295">
    <property type="entry name" value="eCIS_core_dom"/>
</dbReference>
<evidence type="ECO:0000259" key="2">
    <source>
        <dbReference type="Pfam" id="PF13699"/>
    </source>
</evidence>
<dbReference type="Proteomes" id="UP000321362">
    <property type="component" value="Chromosome"/>
</dbReference>
<evidence type="ECO:0000313" key="3">
    <source>
        <dbReference type="EMBL" id="QEC78003.1"/>
    </source>
</evidence>
<dbReference type="Pfam" id="PF13699">
    <property type="entry name" value="eCIS_core"/>
    <property type="match status" value="1"/>
</dbReference>
<accession>A0A5B8W2Q2</accession>
<dbReference type="InterPro" id="IPR024079">
    <property type="entry name" value="MetalloPept_cat_dom_sf"/>
</dbReference>
<feature type="compositionally biased region" description="Polar residues" evidence="1">
    <location>
        <begin position="1"/>
        <end position="17"/>
    </location>
</feature>
<dbReference type="GO" id="GO:0008237">
    <property type="term" value="F:metallopeptidase activity"/>
    <property type="evidence" value="ECO:0007669"/>
    <property type="project" value="InterPro"/>
</dbReference>
<dbReference type="EMBL" id="CP042437">
    <property type="protein sequence ID" value="QEC78003.1"/>
    <property type="molecule type" value="Genomic_DNA"/>
</dbReference>